<evidence type="ECO:0000256" key="5">
    <source>
        <dbReference type="ARBA" id="ARBA00022692"/>
    </source>
</evidence>
<feature type="transmembrane region" description="Helical" evidence="8">
    <location>
        <begin position="354"/>
        <end position="372"/>
    </location>
</feature>
<dbReference type="Proteomes" id="UP000054695">
    <property type="component" value="Unassembled WGS sequence"/>
</dbReference>
<evidence type="ECO:0000256" key="8">
    <source>
        <dbReference type="SAM" id="Phobius"/>
    </source>
</evidence>
<comment type="caution">
    <text evidence="10">The sequence shown here is derived from an EMBL/GenBank/DDBJ whole genome shotgun (WGS) entry which is preliminary data.</text>
</comment>
<feature type="transmembrane region" description="Helical" evidence="8">
    <location>
        <begin position="299"/>
        <end position="321"/>
    </location>
</feature>
<dbReference type="OrthoDB" id="9808686at2"/>
<dbReference type="RefSeq" id="WP_058458742.1">
    <property type="nucleotide sequence ID" value="NZ_CAAAIY010000004.1"/>
</dbReference>
<dbReference type="PANTHER" id="PTHR30294:SF29">
    <property type="entry name" value="MULTIDRUG ABC TRANSPORTER PERMEASE YBHS-RELATED"/>
    <property type="match status" value="1"/>
</dbReference>
<dbReference type="STRING" id="447.Lboz_1062"/>
<evidence type="ECO:0000256" key="6">
    <source>
        <dbReference type="ARBA" id="ARBA00022989"/>
    </source>
</evidence>
<evidence type="ECO:0000256" key="3">
    <source>
        <dbReference type="ARBA" id="ARBA00022448"/>
    </source>
</evidence>
<dbReference type="GO" id="GO:0140359">
    <property type="term" value="F:ABC-type transporter activity"/>
    <property type="evidence" value="ECO:0007669"/>
    <property type="project" value="InterPro"/>
</dbReference>
<keyword evidence="11" id="KW-1185">Reference proteome</keyword>
<reference evidence="10 11" key="1">
    <citation type="submission" date="2015-11" db="EMBL/GenBank/DDBJ databases">
        <title>Genomic analysis of 38 Legionella species identifies large and diverse effector repertoires.</title>
        <authorList>
            <person name="Burstein D."/>
            <person name="Amaro F."/>
            <person name="Zusman T."/>
            <person name="Lifshitz Z."/>
            <person name="Cohen O."/>
            <person name="Gilbert J.A."/>
            <person name="Pupko T."/>
            <person name="Shuman H.A."/>
            <person name="Segal G."/>
        </authorList>
    </citation>
    <scope>NUCLEOTIDE SEQUENCE [LARGE SCALE GENOMIC DNA]</scope>
    <source>
        <strain evidence="10 11">WIGA</strain>
    </source>
</reference>
<proteinExistence type="inferred from homology"/>
<dbReference type="Pfam" id="PF12698">
    <property type="entry name" value="ABC2_membrane_3"/>
    <property type="match status" value="1"/>
</dbReference>
<sequence length="377" mass="42834">MIEDRFLRVWSIAKKEFIQIRRDRVVFLWLLFAPAMQILLFGFIINTDPKNLPTTIISSEDTPFTRSLLEGLKNTHYFSIDTAAKDEKTAERLLLSGNSLFVINIPPNFSRNLIREKYPHVLIEADASDPLTVANAFRAASELPTRVFEHDLQGALEYLAPKDMPFDFEIHAKFNPENIPQYNTIPGLIAYLIFATFTVLTAVSINSEFERGTFETLLITPLTPGNIIFGKVIPHFILAYLLFFVLLAIAYFIFSIPFYGSLPLYLLLLAPYSISNIGTGLAISALTKSQFTAVSVSNAYILIATLISGFLFPFNGIPHWAQYFSQIMPLTHFLRITRNSMLKGAELDILWSDTWPIILFTVFIIFLAILLFRRTLD</sequence>
<keyword evidence="4" id="KW-1003">Cell membrane</keyword>
<dbReference type="InterPro" id="IPR013525">
    <property type="entry name" value="ABC2_TM"/>
</dbReference>
<feature type="transmembrane region" description="Helical" evidence="8">
    <location>
        <begin position="237"/>
        <end position="259"/>
    </location>
</feature>
<protein>
    <submittedName>
        <fullName evidence="10">ABC transporter permease</fullName>
    </submittedName>
</protein>
<evidence type="ECO:0000313" key="11">
    <source>
        <dbReference type="Proteomes" id="UP000054695"/>
    </source>
</evidence>
<evidence type="ECO:0000256" key="4">
    <source>
        <dbReference type="ARBA" id="ARBA00022475"/>
    </source>
</evidence>
<dbReference type="AlphaFoldDB" id="A0A0W0RVD3"/>
<dbReference type="InterPro" id="IPR051449">
    <property type="entry name" value="ABC-2_transporter_component"/>
</dbReference>
<dbReference type="PATRIC" id="fig|447.4.peg.1142"/>
<feature type="domain" description="ABC transmembrane type-2" evidence="9">
    <location>
        <begin position="146"/>
        <end position="375"/>
    </location>
</feature>
<organism evidence="10 11">
    <name type="scientific">Legionella bozemanae</name>
    <name type="common">Fluoribacter bozemanae</name>
    <dbReference type="NCBI Taxonomy" id="447"/>
    <lineage>
        <taxon>Bacteria</taxon>
        <taxon>Pseudomonadati</taxon>
        <taxon>Pseudomonadota</taxon>
        <taxon>Gammaproteobacteria</taxon>
        <taxon>Legionellales</taxon>
        <taxon>Legionellaceae</taxon>
        <taxon>Legionella</taxon>
    </lineage>
</organism>
<dbReference type="InterPro" id="IPR047817">
    <property type="entry name" value="ABC2_TM_bact-type"/>
</dbReference>
<dbReference type="PANTHER" id="PTHR30294">
    <property type="entry name" value="MEMBRANE COMPONENT OF ABC TRANSPORTER YHHJ-RELATED"/>
    <property type="match status" value="1"/>
</dbReference>
<evidence type="ECO:0000256" key="7">
    <source>
        <dbReference type="ARBA" id="ARBA00023136"/>
    </source>
</evidence>
<accession>A0A0W0RVD3</accession>
<dbReference type="GO" id="GO:0005886">
    <property type="term" value="C:plasma membrane"/>
    <property type="evidence" value="ECO:0007669"/>
    <property type="project" value="UniProtKB-SubCell"/>
</dbReference>
<comment type="similarity">
    <text evidence="2">Belongs to the ABC-2 integral membrane protein family.</text>
</comment>
<dbReference type="EMBL" id="LNXU01000012">
    <property type="protein sequence ID" value="KTC75075.1"/>
    <property type="molecule type" value="Genomic_DNA"/>
</dbReference>
<keyword evidence="7 8" id="KW-0472">Membrane</keyword>
<evidence type="ECO:0000256" key="2">
    <source>
        <dbReference type="ARBA" id="ARBA00007783"/>
    </source>
</evidence>
<name>A0A0W0RVD3_LEGBO</name>
<keyword evidence="3" id="KW-0813">Transport</keyword>
<gene>
    <name evidence="10" type="ORF">Lboz_1062</name>
</gene>
<evidence type="ECO:0000259" key="9">
    <source>
        <dbReference type="PROSITE" id="PS51012"/>
    </source>
</evidence>
<feature type="transmembrane region" description="Helical" evidence="8">
    <location>
        <begin position="265"/>
        <end position="287"/>
    </location>
</feature>
<comment type="subcellular location">
    <subcellularLocation>
        <location evidence="1">Cell membrane</location>
        <topology evidence="1">Multi-pass membrane protein</topology>
    </subcellularLocation>
</comment>
<keyword evidence="6 8" id="KW-1133">Transmembrane helix</keyword>
<evidence type="ECO:0000313" key="10">
    <source>
        <dbReference type="EMBL" id="KTC75075.1"/>
    </source>
</evidence>
<feature type="transmembrane region" description="Helical" evidence="8">
    <location>
        <begin position="25"/>
        <end position="45"/>
    </location>
</feature>
<dbReference type="PROSITE" id="PS51012">
    <property type="entry name" value="ABC_TM2"/>
    <property type="match status" value="1"/>
</dbReference>
<keyword evidence="5 8" id="KW-0812">Transmembrane</keyword>
<dbReference type="Gene3D" id="3.40.1710.10">
    <property type="entry name" value="abc type-2 transporter like domain"/>
    <property type="match status" value="1"/>
</dbReference>
<evidence type="ECO:0000256" key="1">
    <source>
        <dbReference type="ARBA" id="ARBA00004651"/>
    </source>
</evidence>
<feature type="transmembrane region" description="Helical" evidence="8">
    <location>
        <begin position="185"/>
        <end position="205"/>
    </location>
</feature>